<feature type="compositionally biased region" description="Low complexity" evidence="1">
    <location>
        <begin position="232"/>
        <end position="254"/>
    </location>
</feature>
<evidence type="ECO:0000256" key="1">
    <source>
        <dbReference type="SAM" id="MobiDB-lite"/>
    </source>
</evidence>
<dbReference type="EMBL" id="CANHGI010000004">
    <property type="protein sequence ID" value="CAI5447284.1"/>
    <property type="molecule type" value="Genomic_DNA"/>
</dbReference>
<evidence type="ECO:0000313" key="2">
    <source>
        <dbReference type="EMBL" id="CAI5447284.1"/>
    </source>
</evidence>
<name>A0A9P1IKU9_9PELO</name>
<feature type="region of interest" description="Disordered" evidence="1">
    <location>
        <begin position="183"/>
        <end position="261"/>
    </location>
</feature>
<keyword evidence="3" id="KW-1185">Reference proteome</keyword>
<dbReference type="InterPro" id="IPR006627">
    <property type="entry name" value="TDU_repeat"/>
</dbReference>
<protein>
    <submittedName>
        <fullName evidence="2">Uncharacterized protein</fullName>
    </submittedName>
</protein>
<gene>
    <name evidence="2" type="ORF">CAMP_LOCUS9921</name>
</gene>
<organism evidence="2 3">
    <name type="scientific">Caenorhabditis angaria</name>
    <dbReference type="NCBI Taxonomy" id="860376"/>
    <lineage>
        <taxon>Eukaryota</taxon>
        <taxon>Metazoa</taxon>
        <taxon>Ecdysozoa</taxon>
        <taxon>Nematoda</taxon>
        <taxon>Chromadorea</taxon>
        <taxon>Rhabditida</taxon>
        <taxon>Rhabditina</taxon>
        <taxon>Rhabditomorpha</taxon>
        <taxon>Rhabditoidea</taxon>
        <taxon>Rhabditidae</taxon>
        <taxon>Peloderinae</taxon>
        <taxon>Caenorhabditis</taxon>
    </lineage>
</organism>
<dbReference type="Proteomes" id="UP001152747">
    <property type="component" value="Unassembled WGS sequence"/>
</dbReference>
<dbReference type="AlphaFoldDB" id="A0A9P1IKU9"/>
<dbReference type="OrthoDB" id="5851072at2759"/>
<feature type="compositionally biased region" description="Basic and acidic residues" evidence="1">
    <location>
        <begin position="183"/>
        <end position="201"/>
    </location>
</feature>
<reference evidence="2" key="1">
    <citation type="submission" date="2022-11" db="EMBL/GenBank/DDBJ databases">
        <authorList>
            <person name="Kikuchi T."/>
        </authorList>
    </citation>
    <scope>NUCLEOTIDE SEQUENCE</scope>
    <source>
        <strain evidence="2">PS1010</strain>
    </source>
</reference>
<dbReference type="SMART" id="SM00711">
    <property type="entry name" value="TDU"/>
    <property type="match status" value="2"/>
</dbReference>
<comment type="caution">
    <text evidence="2">The sequence shown here is derived from an EMBL/GenBank/DDBJ whole genome shotgun (WGS) entry which is preliminary data.</text>
</comment>
<feature type="compositionally biased region" description="Polar residues" evidence="1">
    <location>
        <begin position="205"/>
        <end position="218"/>
    </location>
</feature>
<sequence length="334" mass="36867">MASHNENDSVPEMIDHRHLQMWKWLHGRQNFRASVVENSLESSTSLSTSFDFRVEESCDFSEKMLNYCNMLTIPATICENVDMSDSSSSRILAPSPMSSFVVTPSTSFATSASTYQDIYTSLTMSSTPSPFHQLHTAPPPPPYHSAHQLLLLHNMAAHLSSQQAVEDVDIDVVGLTDTTKEVSLNDKEDVSSEEGDRDRPLDLSCKTSPQHQQLQQRPSVIIDTTCCSPSTSSKHVSVRRSMSSVSSSSSSARSTAQDDVAAHFKRSLSGKWPKRNPCDGARSSPIVRRRTFNTSTTSMVQPAPQTIINHHCSDTSTSVADHFRRALSGKLSFK</sequence>
<accession>A0A9P1IKU9</accession>
<proteinExistence type="predicted"/>
<evidence type="ECO:0000313" key="3">
    <source>
        <dbReference type="Proteomes" id="UP001152747"/>
    </source>
</evidence>